<feature type="transmembrane region" description="Helical" evidence="1">
    <location>
        <begin position="194"/>
        <end position="220"/>
    </location>
</feature>
<dbReference type="RefSeq" id="WP_345422936.1">
    <property type="nucleotide sequence ID" value="NZ_AP031496.1"/>
</dbReference>
<sequence>MQTKTLKNWYLVHKWTSLISTLFLLMLCLTGLPLIFYHEIEHALGNAVEPPELPGVTTQVSVDSIIQSAQAKRPQDVVQYLFRDPDEPEAWHVTMAEAIDAPEGSAFYMYDVRTGELLHEYPVRQGIMYFLFRLHLDMFAGLSGMLFLGAMGLLLAASLVSGVVVYGPFMSKLKFGTVRANKSSRVKWLDLHNLLGIVTLTWVLVVGLTGTINTLSLLVFNHWQSTELAALAQSAKAAQPLSEVANPASFQQALNAVSDEVPQGEVSFVAFPKNPFSTPDHFTFFMMGNTPLTSKLLTPVLVDAGTGTVSAVGQMPWYVTTLLLSQPLHFGDYAGMPLKILWAILDVLAIIVLLSGVYLWWKKRKVSIVDRLKLNDSESDAGSSVAGTVVASGAARVANP</sequence>
<evidence type="ECO:0000256" key="1">
    <source>
        <dbReference type="SAM" id="Phobius"/>
    </source>
</evidence>
<keyword evidence="1" id="KW-0812">Transmembrane</keyword>
<dbReference type="PANTHER" id="PTHR34219">
    <property type="entry name" value="IRON-REGULATED INNER MEMBRANE PROTEIN-RELATED"/>
    <property type="match status" value="1"/>
</dbReference>
<dbReference type="Proteomes" id="UP001409585">
    <property type="component" value="Unassembled WGS sequence"/>
</dbReference>
<keyword evidence="1" id="KW-0472">Membrane</keyword>
<dbReference type="EMBL" id="BAABLX010000024">
    <property type="protein sequence ID" value="GAA4945984.1"/>
    <property type="molecule type" value="Genomic_DNA"/>
</dbReference>
<dbReference type="InterPro" id="IPR005625">
    <property type="entry name" value="PepSY-ass_TM"/>
</dbReference>
<keyword evidence="3" id="KW-1185">Reference proteome</keyword>
<keyword evidence="1" id="KW-1133">Transmembrane helix</keyword>
<feature type="transmembrane region" description="Helical" evidence="1">
    <location>
        <begin position="340"/>
        <end position="361"/>
    </location>
</feature>
<feature type="transmembrane region" description="Helical" evidence="1">
    <location>
        <begin position="138"/>
        <end position="166"/>
    </location>
</feature>
<evidence type="ECO:0000313" key="3">
    <source>
        <dbReference type="Proteomes" id="UP001409585"/>
    </source>
</evidence>
<comment type="caution">
    <text evidence="2">The sequence shown here is derived from an EMBL/GenBank/DDBJ whole genome shotgun (WGS) entry which is preliminary data.</text>
</comment>
<gene>
    <name evidence="2" type="ORF">GCM10025791_26570</name>
</gene>
<feature type="transmembrane region" description="Helical" evidence="1">
    <location>
        <begin position="296"/>
        <end position="320"/>
    </location>
</feature>
<proteinExistence type="predicted"/>
<organism evidence="2 3">
    <name type="scientific">Halioxenophilus aromaticivorans</name>
    <dbReference type="NCBI Taxonomy" id="1306992"/>
    <lineage>
        <taxon>Bacteria</taxon>
        <taxon>Pseudomonadati</taxon>
        <taxon>Pseudomonadota</taxon>
        <taxon>Gammaproteobacteria</taxon>
        <taxon>Alteromonadales</taxon>
        <taxon>Alteromonadaceae</taxon>
        <taxon>Halioxenophilus</taxon>
    </lineage>
</organism>
<evidence type="ECO:0000313" key="2">
    <source>
        <dbReference type="EMBL" id="GAA4945984.1"/>
    </source>
</evidence>
<reference evidence="3" key="1">
    <citation type="journal article" date="2019" name="Int. J. Syst. Evol. Microbiol.">
        <title>The Global Catalogue of Microorganisms (GCM) 10K type strain sequencing project: providing services to taxonomists for standard genome sequencing and annotation.</title>
        <authorList>
            <consortium name="The Broad Institute Genomics Platform"/>
            <consortium name="The Broad Institute Genome Sequencing Center for Infectious Disease"/>
            <person name="Wu L."/>
            <person name="Ma J."/>
        </authorList>
    </citation>
    <scope>NUCLEOTIDE SEQUENCE [LARGE SCALE GENOMIC DNA]</scope>
    <source>
        <strain evidence="3">JCM 19134</strain>
    </source>
</reference>
<dbReference type="Pfam" id="PF03929">
    <property type="entry name" value="PepSY_TM"/>
    <property type="match status" value="1"/>
</dbReference>
<dbReference type="AlphaFoldDB" id="A0AAV3U3E9"/>
<protein>
    <submittedName>
        <fullName evidence="2">PepSY domain-containing protein</fullName>
    </submittedName>
</protein>
<feature type="transmembrane region" description="Helical" evidence="1">
    <location>
        <begin position="15"/>
        <end position="37"/>
    </location>
</feature>
<dbReference type="PANTHER" id="PTHR34219:SF3">
    <property type="entry name" value="BLL7967 PROTEIN"/>
    <property type="match status" value="1"/>
</dbReference>
<accession>A0AAV3U3E9</accession>
<name>A0AAV3U3E9_9ALTE</name>